<protein>
    <submittedName>
        <fullName evidence="5">Predicted protein</fullName>
    </submittedName>
</protein>
<dbReference type="EMBL" id="GL348713">
    <property type="protein sequence ID" value="EFH66994.1"/>
    <property type="molecule type" value="Genomic_DNA"/>
</dbReference>
<dbReference type="eggNOG" id="KOG3165">
    <property type="taxonomic scope" value="Eukaryota"/>
</dbReference>
<evidence type="ECO:0000313" key="5">
    <source>
        <dbReference type="EMBL" id="EFH66994.1"/>
    </source>
</evidence>
<keyword evidence="3" id="KW-0698">rRNA processing</keyword>
<evidence type="ECO:0000256" key="4">
    <source>
        <dbReference type="ARBA" id="ARBA00023242"/>
    </source>
</evidence>
<comment type="subcellular location">
    <subcellularLocation>
        <location evidence="1">Nucleus</location>
        <location evidence="1">Nucleolus</location>
    </subcellularLocation>
</comment>
<evidence type="ECO:0000256" key="2">
    <source>
        <dbReference type="ARBA" id="ARBA00022517"/>
    </source>
</evidence>
<dbReference type="SUPFAM" id="SSF88723">
    <property type="entry name" value="PIN domain-like"/>
    <property type="match status" value="1"/>
</dbReference>
<dbReference type="GO" id="GO:0006364">
    <property type="term" value="P:rRNA processing"/>
    <property type="evidence" value="ECO:0007669"/>
    <property type="project" value="UniProtKB-KW"/>
</dbReference>
<evidence type="ECO:0000313" key="6">
    <source>
        <dbReference type="Proteomes" id="UP000008694"/>
    </source>
</evidence>
<organism evidence="6">
    <name type="scientific">Arabidopsis lyrata subsp. lyrata</name>
    <name type="common">Lyre-leaved rock-cress</name>
    <dbReference type="NCBI Taxonomy" id="81972"/>
    <lineage>
        <taxon>Eukaryota</taxon>
        <taxon>Viridiplantae</taxon>
        <taxon>Streptophyta</taxon>
        <taxon>Embryophyta</taxon>
        <taxon>Tracheophyta</taxon>
        <taxon>Spermatophyta</taxon>
        <taxon>Magnoliopsida</taxon>
        <taxon>eudicotyledons</taxon>
        <taxon>Gunneridae</taxon>
        <taxon>Pentapetalae</taxon>
        <taxon>rosids</taxon>
        <taxon>malvids</taxon>
        <taxon>Brassicales</taxon>
        <taxon>Brassicaceae</taxon>
        <taxon>Camelineae</taxon>
        <taxon>Arabidopsis</taxon>
    </lineage>
</organism>
<dbReference type="InterPro" id="IPR029060">
    <property type="entry name" value="PIN-like_dom_sf"/>
</dbReference>
<dbReference type="CDD" id="cd09864">
    <property type="entry name" value="PIN_Fcf1-like"/>
    <property type="match status" value="1"/>
</dbReference>
<accession>D7KBS3</accession>
<dbReference type="AlphaFoldDB" id="D7KBS3"/>
<keyword evidence="4" id="KW-0539">Nucleus</keyword>
<evidence type="ECO:0000256" key="3">
    <source>
        <dbReference type="ARBA" id="ARBA00022552"/>
    </source>
</evidence>
<dbReference type="Gene3D" id="3.40.50.1010">
    <property type="entry name" value="5'-nuclease"/>
    <property type="match status" value="1"/>
</dbReference>
<sequence>MGRSKKPQKFAVMKKLISHKALKDYKEEALNPNKKDLTELPRNVPSVPSGLFFSHNSSLVPPYYRIDLEKGMMDCLYAKCTPCITDCVMAELEKLGQKIAKDPRFERLPCVHKGTYADDCLVDRVTQIMPQLRFCLPLCPVSLRRCSVYACSLIFCLFLSSVIYQHKCFIVATCDRDLKRRIRKIPGVPIMYATRRKYSIEKLPKATIGGGMHCIISSTVIFEHKLQYTDIGNGTYVDSKNFEKPKLVLV</sequence>
<dbReference type="HOGENOM" id="CLU_081098_0_1_1"/>
<evidence type="ECO:0000256" key="1">
    <source>
        <dbReference type="ARBA" id="ARBA00004604"/>
    </source>
</evidence>
<name>D7KBS3_ARALL</name>
<proteinExistence type="predicted"/>
<dbReference type="STRING" id="81972.D7KBS3"/>
<dbReference type="Pfam" id="PF04900">
    <property type="entry name" value="Fcf1"/>
    <property type="match status" value="2"/>
</dbReference>
<dbReference type="GO" id="GO:0032040">
    <property type="term" value="C:small-subunit processome"/>
    <property type="evidence" value="ECO:0007669"/>
    <property type="project" value="InterPro"/>
</dbReference>
<dbReference type="PANTHER" id="PTHR12416">
    <property type="entry name" value="RRNA-PROCESSING PROTEIN UTP23 HOMOLOG"/>
    <property type="match status" value="1"/>
</dbReference>
<dbReference type="Gramene" id="Al_scaffold_0001_2840">
    <property type="protein sequence ID" value="Al_scaffold_0001_2840"/>
    <property type="gene ID" value="Al_scaffold_0001_2840"/>
</dbReference>
<keyword evidence="2" id="KW-0690">Ribosome biogenesis</keyword>
<dbReference type="InterPro" id="IPR037503">
    <property type="entry name" value="Fcf1_PIN"/>
</dbReference>
<dbReference type="InterPro" id="IPR006984">
    <property type="entry name" value="Fcf1/UTP23"/>
</dbReference>
<keyword evidence="6" id="KW-1185">Reference proteome</keyword>
<gene>
    <name evidence="5" type="ORF">ARALYDRAFT_680517</name>
</gene>
<dbReference type="Proteomes" id="UP000008694">
    <property type="component" value="Unassembled WGS sequence"/>
</dbReference>
<reference evidence="6" key="1">
    <citation type="journal article" date="2011" name="Nat. Genet.">
        <title>The Arabidopsis lyrata genome sequence and the basis of rapid genome size change.</title>
        <authorList>
            <person name="Hu T.T."/>
            <person name="Pattyn P."/>
            <person name="Bakker E.G."/>
            <person name="Cao J."/>
            <person name="Cheng J.-F."/>
            <person name="Clark R.M."/>
            <person name="Fahlgren N."/>
            <person name="Fawcett J.A."/>
            <person name="Grimwood J."/>
            <person name="Gundlach H."/>
            <person name="Haberer G."/>
            <person name="Hollister J.D."/>
            <person name="Ossowski S."/>
            <person name="Ottilar R.P."/>
            <person name="Salamov A.A."/>
            <person name="Schneeberger K."/>
            <person name="Spannagl M."/>
            <person name="Wang X."/>
            <person name="Yang L."/>
            <person name="Nasrallah M.E."/>
            <person name="Bergelson J."/>
            <person name="Carrington J.C."/>
            <person name="Gaut B.S."/>
            <person name="Schmutz J."/>
            <person name="Mayer K.F.X."/>
            <person name="Van de Peer Y."/>
            <person name="Grigoriev I.V."/>
            <person name="Nordborg M."/>
            <person name="Weigel D."/>
            <person name="Guo Y.-L."/>
        </authorList>
    </citation>
    <scope>NUCLEOTIDE SEQUENCE [LARGE SCALE GENOMIC DNA]</scope>
    <source>
        <strain evidence="6">cv. MN47</strain>
    </source>
</reference>